<proteinExistence type="inferred from homology"/>
<evidence type="ECO:0000256" key="3">
    <source>
        <dbReference type="ARBA" id="ARBA00022707"/>
    </source>
</evidence>
<dbReference type="CDD" id="cd17660">
    <property type="entry name" value="PTP_paladin_2"/>
    <property type="match status" value="1"/>
</dbReference>
<keyword evidence="2" id="KW-0963">Cytoplasm</keyword>
<dbReference type="PANTHER" id="PTHR23339">
    <property type="entry name" value="TYROSINE SPECIFIC PROTEIN PHOSPHATASE AND DUAL SPECIFICITY PROTEIN PHOSPHATASE"/>
    <property type="match status" value="1"/>
</dbReference>
<reference evidence="7" key="1">
    <citation type="submission" date="2025-08" db="UniProtKB">
        <authorList>
            <consortium name="Ensembl"/>
        </authorList>
    </citation>
    <scope>IDENTIFICATION</scope>
</reference>
<dbReference type="Proteomes" id="UP000694559">
    <property type="component" value="Unplaced"/>
</dbReference>
<keyword evidence="4" id="KW-0449">Lipoprotein</keyword>
<evidence type="ECO:0000313" key="8">
    <source>
        <dbReference type="Proteomes" id="UP000694559"/>
    </source>
</evidence>
<evidence type="ECO:0000256" key="4">
    <source>
        <dbReference type="ARBA" id="ARBA00023288"/>
    </source>
</evidence>
<dbReference type="Ensembl" id="ENSNNAT00000024778.1">
    <property type="protein sequence ID" value="ENSNNAP00000023626.1"/>
    <property type="gene ID" value="ENSNNAG00000015534.1"/>
</dbReference>
<dbReference type="InterPro" id="IPR050561">
    <property type="entry name" value="PTP"/>
</dbReference>
<dbReference type="FunFam" id="3.90.190.10:FF:000100">
    <property type="entry name" value="Phosphatase domain-containing paladin 1b"/>
    <property type="match status" value="1"/>
</dbReference>
<dbReference type="GeneTree" id="ENSGT00390000005448"/>
<comment type="similarity">
    <text evidence="5">Belongs to the paladin family.</text>
</comment>
<accession>A0A8C6Y3N9</accession>
<evidence type="ECO:0000256" key="1">
    <source>
        <dbReference type="ARBA" id="ARBA00004514"/>
    </source>
</evidence>
<dbReference type="Gene3D" id="3.90.190.10">
    <property type="entry name" value="Protein tyrosine phosphatase superfamily"/>
    <property type="match status" value="2"/>
</dbReference>
<evidence type="ECO:0000256" key="5">
    <source>
        <dbReference type="ARBA" id="ARBA00037958"/>
    </source>
</evidence>
<dbReference type="GO" id="GO:0005829">
    <property type="term" value="C:cytosol"/>
    <property type="evidence" value="ECO:0007669"/>
    <property type="project" value="UniProtKB-SubCell"/>
</dbReference>
<keyword evidence="8" id="KW-1185">Reference proteome</keyword>
<gene>
    <name evidence="7" type="primary">PALD1</name>
</gene>
<evidence type="ECO:0000313" key="7">
    <source>
        <dbReference type="Ensembl" id="ENSNNAP00000023626.1"/>
    </source>
</evidence>
<dbReference type="OrthoDB" id="66369at2759"/>
<keyword evidence="3" id="KW-0519">Myristate</keyword>
<reference evidence="7" key="2">
    <citation type="submission" date="2025-09" db="UniProtKB">
        <authorList>
            <consortium name="Ensembl"/>
        </authorList>
    </citation>
    <scope>IDENTIFICATION</scope>
</reference>
<comment type="subcellular location">
    <subcellularLocation>
        <location evidence="1">Cytoplasm</location>
        <location evidence="1">Cytosol</location>
    </subcellularLocation>
</comment>
<protein>
    <recommendedName>
        <fullName evidence="6">Paladin</fullName>
    </recommendedName>
</protein>
<dbReference type="OMA" id="WLCTHPE"/>
<evidence type="ECO:0000256" key="6">
    <source>
        <dbReference type="ARBA" id="ARBA00040012"/>
    </source>
</evidence>
<dbReference type="AlphaFoldDB" id="A0A8C6Y3N9"/>
<dbReference type="SMART" id="SM01301">
    <property type="entry name" value="PTPlike_phytase"/>
    <property type="match status" value="2"/>
</dbReference>
<dbReference type="SUPFAM" id="SSF52799">
    <property type="entry name" value="(Phosphotyrosine protein) phosphatases II"/>
    <property type="match status" value="2"/>
</dbReference>
<dbReference type="InterPro" id="IPR029021">
    <property type="entry name" value="Prot-tyrosine_phosphatase-like"/>
</dbReference>
<evidence type="ECO:0000256" key="2">
    <source>
        <dbReference type="ARBA" id="ARBA00022490"/>
    </source>
</evidence>
<dbReference type="Pfam" id="PF14566">
    <property type="entry name" value="PTPlike_phytase"/>
    <property type="match status" value="2"/>
</dbReference>
<name>A0A8C6Y3N9_NAJNA</name>
<organism evidence="7 8">
    <name type="scientific">Naja naja</name>
    <name type="common">Indian cobra</name>
    <dbReference type="NCBI Taxonomy" id="35670"/>
    <lineage>
        <taxon>Eukaryota</taxon>
        <taxon>Metazoa</taxon>
        <taxon>Chordata</taxon>
        <taxon>Craniata</taxon>
        <taxon>Vertebrata</taxon>
        <taxon>Euteleostomi</taxon>
        <taxon>Lepidosauria</taxon>
        <taxon>Squamata</taxon>
        <taxon>Bifurcata</taxon>
        <taxon>Unidentata</taxon>
        <taxon>Episquamata</taxon>
        <taxon>Toxicofera</taxon>
        <taxon>Serpentes</taxon>
        <taxon>Colubroidea</taxon>
        <taxon>Elapidae</taxon>
        <taxon>Elapinae</taxon>
        <taxon>Naja</taxon>
    </lineage>
</organism>
<sequence>MISCKYLASAWWLKHKSVVFAEEISYLKNVFQSLWLAFSQRVPQLECTDHQENFQRGRRNLVKICLWIMGTTASTAQQTVATATFENIHGSGAMEDHHSLSIHSFQTIGLHNNKAKSIITNKVAPVVITYNCKEEFQIHDDLLKASYTVGRITESTPEHYLVQGKYFMVRDVHGKLDVLNTSNTFGAPNFRQAKGGYAVFGMGQPSFGGFKQVLQKLQNDGHKECIVFCVREEPVLFLRMDNDFIPYTPRAKENLKDNLHNLHRGVRVEDLEVSIRKEIHDFAQLSENVYYIYNDIEHFKDEPHSVKIFCEEDIQVTEEVYKRPVFLLPSYRYHRLPLPVDGAPLEAQFDAFISFLRESPNLLLLQDPSKPPPALVFSCQTGVGTTNFAMVLGTLLLYHRKGGLPKQDLPQSPKYLPREQFRIIQNFIGMVPNGQQIVEEVDAAIALCSEMYDVKEAIYEYKRKLEATGEDYQNQKNSTKECFLQKMLQRLECYFFLIAFNYYLHEQYPLAFALNFSRWICRHPELYRLQANMNLSELTITAEHITKGVRVLVVDERFSPDVLSTIKDINVANFRRVPKMPVYGMAQPNSKAIGNVLNYLTDAKRKHSHILWINLREDIVLEENEQTYTLREVGNLEQQITVPVASSEQLEKLESVLKNDLLKSQKRIEVYLEQEKQMKTLKSCLTMQEIFNQHKSNCQGLAYKRIPVPDFCGLKEKDFDQMLEAMKGALAEDSHTAFVFNCHSGRGRTTTAMVIAVLILWHFNGIPEIADDEIVSVPDAKYTKGEFEVVMKVLQILPEGHRMKKEVDMALDTVSETMTPMHYHLREIIISTYRQGKTAKEEAEVQTLQLRSLQFLERYIYLILFNAYLHLVKKDSWEKPFSIWMHEVAAKAGVYEILNQLGFSEFETQDSQALSQLRYRWQEQSRSTLPFRGEFI</sequence>